<evidence type="ECO:0000259" key="11">
    <source>
        <dbReference type="Pfam" id="PF04261"/>
    </source>
</evidence>
<evidence type="ECO:0000256" key="8">
    <source>
        <dbReference type="ARBA" id="ARBA00025737"/>
    </source>
</evidence>
<name>A0ABS9SVR2_9ACTN</name>
<dbReference type="NCBIfam" id="TIGR01413">
    <property type="entry name" value="Dyp_perox_fam"/>
    <property type="match status" value="1"/>
</dbReference>
<dbReference type="Proteomes" id="UP001166784">
    <property type="component" value="Unassembled WGS sequence"/>
</dbReference>
<evidence type="ECO:0000256" key="6">
    <source>
        <dbReference type="ARBA" id="ARBA00023002"/>
    </source>
</evidence>
<reference evidence="13" key="1">
    <citation type="submission" date="2022-03" db="EMBL/GenBank/DDBJ databases">
        <authorList>
            <person name="Santos J.D.N."/>
            <person name="Kallscheuer N."/>
            <person name="Jogler C."/>
            <person name="Lage O.M."/>
        </authorList>
    </citation>
    <scope>NUCLEOTIDE SEQUENCE</scope>
    <source>
        <strain evidence="13">M600PL45_2</strain>
    </source>
</reference>
<evidence type="ECO:0000256" key="4">
    <source>
        <dbReference type="ARBA" id="ARBA00022723"/>
    </source>
</evidence>
<feature type="compositionally biased region" description="Basic and acidic residues" evidence="10">
    <location>
        <begin position="1"/>
        <end position="22"/>
    </location>
</feature>
<evidence type="ECO:0000259" key="12">
    <source>
        <dbReference type="Pfam" id="PF20628"/>
    </source>
</evidence>
<keyword evidence="2 9" id="KW-0575">Peroxidase</keyword>
<comment type="subcellular location">
    <subcellularLocation>
        <location evidence="1">Cell envelope</location>
    </subcellularLocation>
</comment>
<keyword evidence="7 9" id="KW-0408">Iron</keyword>
<dbReference type="PROSITE" id="PS51404">
    <property type="entry name" value="DYP_PEROXIDASE"/>
    <property type="match status" value="1"/>
</dbReference>
<dbReference type="InterPro" id="IPR006313">
    <property type="entry name" value="EfeB/EfeN"/>
</dbReference>
<dbReference type="InterPro" id="IPR048327">
    <property type="entry name" value="Dyp_perox_N"/>
</dbReference>
<comment type="function">
    <text evidence="9">Involved in the recovery of exogenous heme iron. Extracts iron from heme while preserving the protoporphyrin ring intact.</text>
</comment>
<comment type="caution">
    <text evidence="13">The sequence shown here is derived from an EMBL/GenBank/DDBJ whole genome shotgun (WGS) entry which is preliminary data.</text>
</comment>
<evidence type="ECO:0000313" key="13">
    <source>
        <dbReference type="EMBL" id="MCH6160372.1"/>
    </source>
</evidence>
<evidence type="ECO:0000256" key="10">
    <source>
        <dbReference type="SAM" id="MobiDB-lite"/>
    </source>
</evidence>
<keyword evidence="13" id="KW-0456">Lyase</keyword>
<feature type="compositionally biased region" description="Basic and acidic residues" evidence="10">
    <location>
        <begin position="32"/>
        <end position="49"/>
    </location>
</feature>
<protein>
    <recommendedName>
        <fullName evidence="9">Deferrochelatase</fullName>
        <ecNumber evidence="9">1.11.1.-</ecNumber>
    </recommendedName>
    <alternativeName>
        <fullName evidence="9">Peroxidase EfeB</fullName>
    </alternativeName>
</protein>
<dbReference type="EC" id="1.11.1.-" evidence="9"/>
<feature type="compositionally biased region" description="Basic and acidic residues" evidence="10">
    <location>
        <begin position="82"/>
        <end position="96"/>
    </location>
</feature>
<dbReference type="SUPFAM" id="SSF54909">
    <property type="entry name" value="Dimeric alpha+beta barrel"/>
    <property type="match status" value="1"/>
</dbReference>
<feature type="region of interest" description="Disordered" evidence="10">
    <location>
        <begin position="196"/>
        <end position="219"/>
    </location>
</feature>
<keyword evidence="3 9" id="KW-0349">Heme</keyword>
<evidence type="ECO:0000256" key="7">
    <source>
        <dbReference type="ARBA" id="ARBA00023004"/>
    </source>
</evidence>
<proteinExistence type="inferred from homology"/>
<feature type="domain" description="Dyp-type peroxidase C-terminal" evidence="12">
    <location>
        <begin position="323"/>
        <end position="499"/>
    </location>
</feature>
<evidence type="ECO:0000256" key="9">
    <source>
        <dbReference type="RuleBase" id="RU365017"/>
    </source>
</evidence>
<dbReference type="GO" id="GO:0016829">
    <property type="term" value="F:lyase activity"/>
    <property type="evidence" value="ECO:0007669"/>
    <property type="project" value="UniProtKB-KW"/>
</dbReference>
<evidence type="ECO:0000256" key="5">
    <source>
        <dbReference type="ARBA" id="ARBA00022729"/>
    </source>
</evidence>
<evidence type="ECO:0000256" key="3">
    <source>
        <dbReference type="ARBA" id="ARBA00022617"/>
    </source>
</evidence>
<keyword evidence="5" id="KW-0732">Signal</keyword>
<comment type="cofactor">
    <cofactor evidence="9">
        <name>heme b</name>
        <dbReference type="ChEBI" id="CHEBI:60344"/>
    </cofactor>
    <text evidence="9">Binds 1 heme b (iron(II)-protoporphyrin IX) group non-covalently per subunit.</text>
</comment>
<dbReference type="InterPro" id="IPR006314">
    <property type="entry name" value="Dyp_peroxidase"/>
</dbReference>
<dbReference type="NCBIfam" id="TIGR01412">
    <property type="entry name" value="tat_substr_1"/>
    <property type="match status" value="1"/>
</dbReference>
<feature type="region of interest" description="Disordered" evidence="10">
    <location>
        <begin position="1"/>
        <end position="99"/>
    </location>
</feature>
<comment type="similarity">
    <text evidence="8 9">Belongs to the DyP-type peroxidase family.</text>
</comment>
<evidence type="ECO:0000256" key="2">
    <source>
        <dbReference type="ARBA" id="ARBA00022559"/>
    </source>
</evidence>
<dbReference type="Pfam" id="PF04261">
    <property type="entry name" value="Dyp_perox_N"/>
    <property type="match status" value="1"/>
</dbReference>
<organism evidence="13 14">
    <name type="scientific">Streptomyces marispadix</name>
    <dbReference type="NCBI Taxonomy" id="2922868"/>
    <lineage>
        <taxon>Bacteria</taxon>
        <taxon>Bacillati</taxon>
        <taxon>Actinomycetota</taxon>
        <taxon>Actinomycetes</taxon>
        <taxon>Kitasatosporales</taxon>
        <taxon>Streptomycetaceae</taxon>
        <taxon>Streptomyces</taxon>
    </lineage>
</organism>
<keyword evidence="14" id="KW-1185">Reference proteome</keyword>
<dbReference type="PANTHER" id="PTHR30521">
    <property type="entry name" value="DEFERROCHELATASE/PEROXIDASE"/>
    <property type="match status" value="1"/>
</dbReference>
<keyword evidence="4 9" id="KW-0479">Metal-binding</keyword>
<dbReference type="Pfam" id="PF20628">
    <property type="entry name" value="Dyp_perox_C"/>
    <property type="match status" value="1"/>
</dbReference>
<evidence type="ECO:0000256" key="1">
    <source>
        <dbReference type="ARBA" id="ARBA00004196"/>
    </source>
</evidence>
<sequence>MTADAREPEEREQAEKPAESKRPGKPAEAGEPSEKATEPGKTAKPEKATETAATEESEAGAKAVSRAAEGGGCPAHPGRAGSPKDAEHPGRAEHLGRRAHPGRRALLGWGGAGLALGAASAGGTAAALRYGSDAQTVAADSSSAVPFYGEHQAGIATAVQDRLHFAAFDVLTDDRAALEDLLQRWSHAAARMTAGDTVGTGAVGGPGEAPPDDTGEALGLPPSRLTLTFGIGPSLFEDDKGKDRFGLKKRRPDALPDLPHFPGDALDDKRSGGDLCVQACADDPQVAVHAIRNLARIGFGKVSVRWSQLGFGKTSSTTPQAQTPRNLFGFKDGTRNISGDDAAALKRHVWAGENDGPEWMAGGSYLVARRIRMNIEIWDRTPLAEQEMIIGRSKGEGAPAGRRRERDEVRLSAMAPVAHVRLAHPHSNNGIRILRRGYNFTDGTDGLGRLDAGLFFLAYQRDVREGFIPLQRRLAREDTELNEYIQHVGSAVFAIPPGVRDSGDWWARQLFS</sequence>
<accession>A0ABS9SVR2</accession>
<evidence type="ECO:0000313" key="14">
    <source>
        <dbReference type="Proteomes" id="UP001166784"/>
    </source>
</evidence>
<gene>
    <name evidence="13" type="primary">efeB</name>
    <name evidence="13" type="ORF">MMA15_08060</name>
</gene>
<dbReference type="PANTHER" id="PTHR30521:SF4">
    <property type="entry name" value="DEFERROCHELATASE"/>
    <property type="match status" value="1"/>
</dbReference>
<keyword evidence="6 9" id="KW-0560">Oxidoreductase</keyword>
<feature type="domain" description="Dyp-type peroxidase N-terminal" evidence="11">
    <location>
        <begin position="152"/>
        <end position="311"/>
    </location>
</feature>
<dbReference type="RefSeq" id="WP_241058453.1">
    <property type="nucleotide sequence ID" value="NZ_JAKWJU010000002.1"/>
</dbReference>
<dbReference type="EMBL" id="JAKWJU010000002">
    <property type="protein sequence ID" value="MCH6160372.1"/>
    <property type="molecule type" value="Genomic_DNA"/>
</dbReference>
<dbReference type="InterPro" id="IPR048328">
    <property type="entry name" value="Dyp_perox_C"/>
</dbReference>
<reference evidence="13" key="2">
    <citation type="journal article" date="2023" name="Int. J. Syst. Evol. Microbiol.">
        <title>Streptomyces marispadix sp. nov., isolated from marine beach sediment of the Northern Coast of Portugal.</title>
        <authorList>
            <person name="dos Santos J.D.N."/>
            <person name="Vitorino I.R."/>
            <person name="Kallscheuer N."/>
            <person name="Srivastava A."/>
            <person name="Krautwurst S."/>
            <person name="Marz M."/>
            <person name="Jogler C."/>
            <person name="Lobo Da Cunha A."/>
            <person name="Catita J."/>
            <person name="Goncalves H."/>
            <person name="Gonzalez I."/>
            <person name="Reyes F."/>
            <person name="Lage O.M."/>
        </authorList>
    </citation>
    <scope>NUCLEOTIDE SEQUENCE</scope>
    <source>
        <strain evidence="13">M600PL45_2</strain>
    </source>
</reference>
<dbReference type="InterPro" id="IPR011008">
    <property type="entry name" value="Dimeric_a/b-barrel"/>
</dbReference>